<keyword evidence="1" id="KW-0479">Metal-binding</keyword>
<keyword evidence="3" id="KW-0186">Copper</keyword>
<keyword evidence="6" id="KW-1185">Reference proteome</keyword>
<dbReference type="GO" id="GO:0005886">
    <property type="term" value="C:plasma membrane"/>
    <property type="evidence" value="ECO:0007669"/>
    <property type="project" value="TreeGrafter"/>
</dbReference>
<gene>
    <name evidence="5" type="ORF">AFUS01_LOCUS32691</name>
</gene>
<dbReference type="GO" id="GO:0006826">
    <property type="term" value="P:iron ion transport"/>
    <property type="evidence" value="ECO:0007669"/>
    <property type="project" value="TreeGrafter"/>
</dbReference>
<dbReference type="PANTHER" id="PTHR11709:SF394">
    <property type="entry name" value="FI03373P-RELATED"/>
    <property type="match status" value="1"/>
</dbReference>
<feature type="domain" description="Plastocyanin-like" evidence="4">
    <location>
        <begin position="1"/>
        <end position="52"/>
    </location>
</feature>
<feature type="non-terminal residue" evidence="5">
    <location>
        <position position="1"/>
    </location>
</feature>
<evidence type="ECO:0000256" key="3">
    <source>
        <dbReference type="ARBA" id="ARBA00023008"/>
    </source>
</evidence>
<dbReference type="PANTHER" id="PTHR11709">
    <property type="entry name" value="MULTI-COPPER OXIDASE"/>
    <property type="match status" value="1"/>
</dbReference>
<evidence type="ECO:0000256" key="2">
    <source>
        <dbReference type="ARBA" id="ARBA00023002"/>
    </source>
</evidence>
<dbReference type="AlphaFoldDB" id="A0A8J2PPI6"/>
<dbReference type="Proteomes" id="UP000708208">
    <property type="component" value="Unassembled WGS sequence"/>
</dbReference>
<evidence type="ECO:0000313" key="5">
    <source>
        <dbReference type="EMBL" id="CAG7822416.1"/>
    </source>
</evidence>
<proteinExistence type="predicted"/>
<reference evidence="5" key="1">
    <citation type="submission" date="2021-06" db="EMBL/GenBank/DDBJ databases">
        <authorList>
            <person name="Hodson N. C."/>
            <person name="Mongue J. A."/>
            <person name="Jaron S. K."/>
        </authorList>
    </citation>
    <scope>NUCLEOTIDE SEQUENCE</scope>
</reference>
<evidence type="ECO:0000256" key="1">
    <source>
        <dbReference type="ARBA" id="ARBA00022723"/>
    </source>
</evidence>
<evidence type="ECO:0000313" key="6">
    <source>
        <dbReference type="Proteomes" id="UP000708208"/>
    </source>
</evidence>
<dbReference type="GO" id="GO:0016491">
    <property type="term" value="F:oxidoreductase activity"/>
    <property type="evidence" value="ECO:0007669"/>
    <property type="project" value="UniProtKB-KW"/>
</dbReference>
<dbReference type="Pfam" id="PF07732">
    <property type="entry name" value="Cu-oxidase_3"/>
    <property type="match status" value="1"/>
</dbReference>
<name>A0A8J2PPI6_9HEXA</name>
<dbReference type="OrthoDB" id="2121828at2759"/>
<organism evidence="5 6">
    <name type="scientific">Allacma fusca</name>
    <dbReference type="NCBI Taxonomy" id="39272"/>
    <lineage>
        <taxon>Eukaryota</taxon>
        <taxon>Metazoa</taxon>
        <taxon>Ecdysozoa</taxon>
        <taxon>Arthropoda</taxon>
        <taxon>Hexapoda</taxon>
        <taxon>Collembola</taxon>
        <taxon>Symphypleona</taxon>
        <taxon>Sminthuridae</taxon>
        <taxon>Allacma</taxon>
    </lineage>
</organism>
<evidence type="ECO:0000259" key="4">
    <source>
        <dbReference type="Pfam" id="PF07732"/>
    </source>
</evidence>
<dbReference type="GO" id="GO:0005507">
    <property type="term" value="F:copper ion binding"/>
    <property type="evidence" value="ECO:0007669"/>
    <property type="project" value="InterPro"/>
</dbReference>
<dbReference type="InterPro" id="IPR011707">
    <property type="entry name" value="Cu-oxidase-like_N"/>
</dbReference>
<keyword evidence="2" id="KW-0560">Oxidoreductase</keyword>
<protein>
    <recommendedName>
        <fullName evidence="4">Plastocyanin-like domain-containing protein</fullName>
    </recommendedName>
</protein>
<comment type="caution">
    <text evidence="5">The sequence shown here is derived from an EMBL/GenBank/DDBJ whole genome shotgun (WGS) entry which is preliminary data.</text>
</comment>
<dbReference type="InterPro" id="IPR045087">
    <property type="entry name" value="Cu-oxidase_fam"/>
</dbReference>
<accession>A0A8J2PPI6</accession>
<sequence>VCEGDTVVVDVTNSLFGEGTAIHWHGIHMKTTPWMDGVPGVSQCPIPPGSTFR</sequence>
<dbReference type="EMBL" id="CAJVCH010526287">
    <property type="protein sequence ID" value="CAG7822416.1"/>
    <property type="molecule type" value="Genomic_DNA"/>
</dbReference>